<dbReference type="EMBL" id="JACTNZ010000003">
    <property type="protein sequence ID" value="KAG5555638.1"/>
    <property type="molecule type" value="Genomic_DNA"/>
</dbReference>
<feature type="domain" description="Disease resistance protein At4g27190-like leucine-rich repeats" evidence="7">
    <location>
        <begin position="845"/>
        <end position="940"/>
    </location>
</feature>
<feature type="domain" description="NB-ARC" evidence="6">
    <location>
        <begin position="156"/>
        <end position="318"/>
    </location>
</feature>
<dbReference type="SUPFAM" id="SSF52540">
    <property type="entry name" value="P-loop containing nucleoside triphosphate hydrolases"/>
    <property type="match status" value="1"/>
</dbReference>
<dbReference type="InterPro" id="IPR036388">
    <property type="entry name" value="WH-like_DNA-bd_sf"/>
</dbReference>
<gene>
    <name evidence="8" type="ORF">RHGRI_006329</name>
</gene>
<keyword evidence="3" id="KW-0677">Repeat</keyword>
<dbReference type="GO" id="GO:0043531">
    <property type="term" value="F:ADP binding"/>
    <property type="evidence" value="ECO:0007669"/>
    <property type="project" value="InterPro"/>
</dbReference>
<dbReference type="PROSITE" id="PS50082">
    <property type="entry name" value="WD_REPEATS_2"/>
    <property type="match status" value="1"/>
</dbReference>
<feature type="domain" description="Disease resistance protein At4g27190-like leucine-rich repeats" evidence="7">
    <location>
        <begin position="1073"/>
        <end position="1161"/>
    </location>
</feature>
<evidence type="ECO:0000313" key="9">
    <source>
        <dbReference type="Proteomes" id="UP000823749"/>
    </source>
</evidence>
<evidence type="ECO:0000256" key="2">
    <source>
        <dbReference type="ARBA" id="ARBA00022614"/>
    </source>
</evidence>
<feature type="domain" description="Disease resistance protein At4g27190-like leucine-rich repeats" evidence="7">
    <location>
        <begin position="755"/>
        <end position="839"/>
    </location>
</feature>
<evidence type="ECO:0008006" key="10">
    <source>
        <dbReference type="Google" id="ProtNLM"/>
    </source>
</evidence>
<dbReference type="InterPro" id="IPR032675">
    <property type="entry name" value="LRR_dom_sf"/>
</dbReference>
<dbReference type="FunFam" id="3.40.50.300:FF:001091">
    <property type="entry name" value="Probable disease resistance protein At1g61300"/>
    <property type="match status" value="1"/>
</dbReference>
<dbReference type="Gene3D" id="1.10.8.430">
    <property type="entry name" value="Helical domain of apoptotic protease-activating factors"/>
    <property type="match status" value="1"/>
</dbReference>
<protein>
    <recommendedName>
        <fullName evidence="10">AAA+ ATPase domain-containing protein</fullName>
    </recommendedName>
</protein>
<dbReference type="InterPro" id="IPR042197">
    <property type="entry name" value="Apaf_helical"/>
</dbReference>
<evidence type="ECO:0000256" key="4">
    <source>
        <dbReference type="ARBA" id="ARBA00022821"/>
    </source>
</evidence>
<dbReference type="GO" id="GO:0006952">
    <property type="term" value="P:defense response"/>
    <property type="evidence" value="ECO:0007669"/>
    <property type="project" value="UniProtKB-KW"/>
</dbReference>
<dbReference type="Gene3D" id="1.10.10.10">
    <property type="entry name" value="Winged helix-like DNA-binding domain superfamily/Winged helix DNA-binding domain"/>
    <property type="match status" value="1"/>
</dbReference>
<dbReference type="Gene3D" id="3.80.10.10">
    <property type="entry name" value="Ribonuclease Inhibitor"/>
    <property type="match status" value="3"/>
</dbReference>
<evidence type="ECO:0000259" key="7">
    <source>
        <dbReference type="Pfam" id="PF23247"/>
    </source>
</evidence>
<dbReference type="FunFam" id="2.130.10.10:FF:000637">
    <property type="entry name" value="WD-40 repeat family protein"/>
    <property type="match status" value="1"/>
</dbReference>
<comment type="caution">
    <text evidence="8">The sequence shown here is derived from an EMBL/GenBank/DDBJ whole genome shotgun (WGS) entry which is preliminary data.</text>
</comment>
<name>A0AAV6KSP6_9ERIC</name>
<evidence type="ECO:0000256" key="5">
    <source>
        <dbReference type="PROSITE-ProRule" id="PRU00221"/>
    </source>
</evidence>
<dbReference type="InterPro" id="IPR001680">
    <property type="entry name" value="WD40_rpt"/>
</dbReference>
<dbReference type="Gene3D" id="3.40.50.300">
    <property type="entry name" value="P-loop containing nucleotide triphosphate hydrolases"/>
    <property type="match status" value="1"/>
</dbReference>
<dbReference type="Pfam" id="PF00931">
    <property type="entry name" value="NB-ARC"/>
    <property type="match status" value="1"/>
</dbReference>
<evidence type="ECO:0000256" key="1">
    <source>
        <dbReference type="ARBA" id="ARBA00008894"/>
    </source>
</evidence>
<dbReference type="InterPro" id="IPR057135">
    <property type="entry name" value="At4g27190-like_LRR"/>
</dbReference>
<dbReference type="Pfam" id="PF23247">
    <property type="entry name" value="LRR_RPS2"/>
    <property type="match status" value="7"/>
</dbReference>
<dbReference type="PANTHER" id="PTHR43991:SF38">
    <property type="entry name" value="OS02G0721600 PROTEIN"/>
    <property type="match status" value="1"/>
</dbReference>
<accession>A0AAV6KSP6</accession>
<dbReference type="SUPFAM" id="SSF52058">
    <property type="entry name" value="L domain-like"/>
    <property type="match status" value="1"/>
</dbReference>
<organism evidence="8 9">
    <name type="scientific">Rhododendron griersonianum</name>
    <dbReference type="NCBI Taxonomy" id="479676"/>
    <lineage>
        <taxon>Eukaryota</taxon>
        <taxon>Viridiplantae</taxon>
        <taxon>Streptophyta</taxon>
        <taxon>Embryophyta</taxon>
        <taxon>Tracheophyta</taxon>
        <taxon>Spermatophyta</taxon>
        <taxon>Magnoliopsida</taxon>
        <taxon>eudicotyledons</taxon>
        <taxon>Gunneridae</taxon>
        <taxon>Pentapetalae</taxon>
        <taxon>asterids</taxon>
        <taxon>Ericales</taxon>
        <taxon>Ericaceae</taxon>
        <taxon>Ericoideae</taxon>
        <taxon>Rhodoreae</taxon>
        <taxon>Rhododendron</taxon>
    </lineage>
</organism>
<dbReference type="Pfam" id="PF00400">
    <property type="entry name" value="WD40"/>
    <property type="match status" value="1"/>
</dbReference>
<dbReference type="PROSITE" id="PS50294">
    <property type="entry name" value="WD_REPEATS_REGION"/>
    <property type="match status" value="1"/>
</dbReference>
<feature type="repeat" description="WD" evidence="5">
    <location>
        <begin position="1617"/>
        <end position="1658"/>
    </location>
</feature>
<feature type="domain" description="Disease resistance protein At4g27190-like leucine-rich repeats" evidence="7">
    <location>
        <begin position="533"/>
        <end position="620"/>
    </location>
</feature>
<feature type="domain" description="Disease resistance protein At4g27190-like leucine-rich repeats" evidence="7">
    <location>
        <begin position="657"/>
        <end position="729"/>
    </location>
</feature>
<keyword evidence="4" id="KW-0611">Plant defense</keyword>
<evidence type="ECO:0000259" key="6">
    <source>
        <dbReference type="Pfam" id="PF00931"/>
    </source>
</evidence>
<keyword evidence="9" id="KW-1185">Reference proteome</keyword>
<dbReference type="SMART" id="SM00320">
    <property type="entry name" value="WD40"/>
    <property type="match status" value="2"/>
</dbReference>
<dbReference type="SUPFAM" id="SSF50978">
    <property type="entry name" value="WD40 repeat-like"/>
    <property type="match status" value="1"/>
</dbReference>
<keyword evidence="2" id="KW-0433">Leucine-rich repeat</keyword>
<reference evidence="8" key="1">
    <citation type="submission" date="2020-08" db="EMBL/GenBank/DDBJ databases">
        <title>Plant Genome Project.</title>
        <authorList>
            <person name="Zhang R.-G."/>
        </authorList>
    </citation>
    <scope>NUCLEOTIDE SEQUENCE</scope>
    <source>
        <strain evidence="8">WSP0</strain>
        <tissue evidence="8">Leaf</tissue>
    </source>
</reference>
<dbReference type="Proteomes" id="UP000823749">
    <property type="component" value="Chromosome 3"/>
</dbReference>
<evidence type="ECO:0000256" key="3">
    <source>
        <dbReference type="ARBA" id="ARBA00022737"/>
    </source>
</evidence>
<evidence type="ECO:0000313" key="8">
    <source>
        <dbReference type="EMBL" id="KAG5555638.1"/>
    </source>
</evidence>
<dbReference type="Gene3D" id="2.130.10.10">
    <property type="entry name" value="YVTN repeat-like/Quinoprotein amine dehydrogenase"/>
    <property type="match status" value="1"/>
</dbReference>
<dbReference type="GO" id="GO:0005829">
    <property type="term" value="C:cytosol"/>
    <property type="evidence" value="ECO:0007669"/>
    <property type="project" value="UniProtKB-ARBA"/>
</dbReference>
<feature type="domain" description="Disease resistance protein At4g27190-like leucine-rich repeats" evidence="7">
    <location>
        <begin position="1179"/>
        <end position="1277"/>
    </location>
</feature>
<dbReference type="SUPFAM" id="SSF52047">
    <property type="entry name" value="RNI-like"/>
    <property type="match status" value="1"/>
</dbReference>
<feature type="domain" description="Disease resistance protein At4g27190-like leucine-rich repeats" evidence="7">
    <location>
        <begin position="961"/>
        <end position="1064"/>
    </location>
</feature>
<comment type="similarity">
    <text evidence="1">Belongs to the disease resistance NB-LRR family.</text>
</comment>
<dbReference type="InterPro" id="IPR002182">
    <property type="entry name" value="NB-ARC"/>
</dbReference>
<sequence length="1749" mass="198302">MGGLAFEEVIRAGKYVRHYTKNLQKLKDKLKDLVDCTETITREVSEAIGRSDEIEVNVPHWRTDADSLKDDIEQLIGESTTKASISCIACSCPNIVWQYKFSKEAEEKIADVVELIGKYNNFNHQISHPRPRPPELESLSDKNYVNFDSRASIFKDIMDALKDSNVNMIGVFGLGGVGKTTLVKEVAEQMRKDGTFKQVAMAVVSKDLNVKEVQSKLADSLNFEFKAKADDQERRATELWNKFTNGDKYLIILDDIWEGVKMEAIGIPCTNEKKGCKVVLTSRKENLLSTEMEVDRNFSIAILSSAEAWTLFMKKVGNSIQSQLEIKSLAYEVCERCKGLPVAINALGEALKGKQEHAWKTALNKLDKYMLKNIVDINPSVFASLKVSYDMLHPADAKSCFLLCCLFAEDAEIPLDELTRFWFAGSFLAQKPCTLEEARNEVYTVVDALKSASLLSNGNDENVVKIHDVIRDVGISIAREEEAFLVDHGALRWPQNPQNGPSLEGIQLRNEFIPLVYKAEVLVLKPESFVHPLQFNKFNKLTVLIIKHFKLKYLLSPTTARGLVYLEVLEVTSGEIMEGVVGFEEQQDENEITGEVKFSKLKELKLSSLPNLISFFAKKEEMGTTMGSFSARAQPLFNELVIFPVLEELTIDGLGSIIKIWDKQSVAVLEDQGSFCQLTDLEVKSCSKLMHVFPSNMHPLLKNLEELNVEECETMKGIAEFEGEIDEDGLRNEVAASLALEVEDKQPLPEPKKEVESLCKLMDICIENCGQLLYVFPSHMLPQNLQELRIQECDELEVIFSKEQKEKEAINNAIIVFPRLKGVTLRTLHKITGIWDDQPLSEPEKEAKSFSKLKDIIVHGCDQLEYVLPSYMLPQLKNLQELKIWYCTKVEVIISNNPKEKEATNNNDTIRFPQLKTLELLYLPNLKSFICSDETQSIFSNKVIFPVLESLIINGLDNIITIWDKQSITHVLEEQGSFCQLKSMDVRKCANLMYVFPSNMHPQLKNLERLVVYMCETMKGIAEFEGEIDEDGLRNEVAASLALEVEHLEMVGVPKITEIRDKQPLPEPKKEVEFLCKLMYICIEKCDQLVYVFPSHMLPQNLQNLRIQHCDELEVIISKELKEKEAINNDIIVFPQLQKVTLWTLCKLKSFYTETQGSFFSHKVVFPVLKSMNFWNLDKITGIWDDQPLSEPEKEAKSFSKLEDIIVHGCDQLEHVLPSYMLPQLKNLQELRIRNCTKVEVIISNNPKEKEATNNNDTIRFPQLNVVSLRWLPNLISFICSDEMQLFFSNKDAFPVLELLDLGNDFEFLRNETSTKEVSIEECGTSGKESDYNVEELDEDLETLTQENNKMAGTSPAQARKGKDIQEIPWEWLNITREKYRQTRLEQYKNYEDIPQSGARSEKDCKVTIKGGMYYEFRRNSRSVKSTIPHFQCRNLVWATSKQDVYFMSHFSVTHWSALTCNKTEVLNFSGHVAPCEKHPGSRVEGFTQTKVSTIAVKDRLLVAGGFQGELICKNLDRPGVCFCTRTCTTYDDNNAPTNVVEIYSTQSGAVHLTVANNDGGVRDFDMEKFQLSKHFSFPWPVNHTSMSPDGKLRIIVGDNPEGMLVDSGTGKMVASLVGHLDFLSASAWHPNGLTFATGNQDKTCRIWDARNLSKSVVALKGNLGAIRSIRYSSDGRFMAMAEPADFVHVFDTKSGYEKEQEIDFFGEISGMSFSPDTESLFIGVCDPTYGSLLEFGRRRNNSCSDSII</sequence>
<dbReference type="InterPro" id="IPR036322">
    <property type="entry name" value="WD40_repeat_dom_sf"/>
</dbReference>
<dbReference type="PANTHER" id="PTHR43991">
    <property type="entry name" value="WD REPEAT PROTEIN (AFU_ORTHOLOGUE AFUA_8G05640)-RELATED"/>
    <property type="match status" value="1"/>
</dbReference>
<dbReference type="InterPro" id="IPR027417">
    <property type="entry name" value="P-loop_NTPase"/>
</dbReference>
<dbReference type="PRINTS" id="PR00364">
    <property type="entry name" value="DISEASERSIST"/>
</dbReference>
<keyword evidence="5" id="KW-0853">WD repeat</keyword>
<proteinExistence type="inferred from homology"/>
<dbReference type="InterPro" id="IPR015943">
    <property type="entry name" value="WD40/YVTN_repeat-like_dom_sf"/>
</dbReference>